<dbReference type="Proteomes" id="UP000034190">
    <property type="component" value="Unassembled WGS sequence"/>
</dbReference>
<feature type="transmembrane region" description="Helical" evidence="1">
    <location>
        <begin position="12"/>
        <end position="29"/>
    </location>
</feature>
<dbReference type="AlphaFoldDB" id="A0A0G0UR30"/>
<keyword evidence="1" id="KW-0472">Membrane</keyword>
<dbReference type="EMBL" id="LCAP01000013">
    <property type="protein sequence ID" value="KKR91198.1"/>
    <property type="molecule type" value="Genomic_DNA"/>
</dbReference>
<proteinExistence type="predicted"/>
<sequence>MDYNKVFRTKIFRIICWIIVGLTIFLLGFKAGTAVEFRKVNFSFKWGENYHKNFGGPKGGFFKNFEQEDFLEGYGIVGQIIKIDGLANETIAANASSTSSLTIKGRKNTEQIIIIKDNTTIKKQKETISANELKINDFIVIIGEPNNQGQTEAKLIRLMPTPPTLIL</sequence>
<accession>A0A0G0UR30</accession>
<keyword evidence="1" id="KW-1133">Transmembrane helix</keyword>
<keyword evidence="1" id="KW-0812">Transmembrane</keyword>
<evidence type="ECO:0000313" key="2">
    <source>
        <dbReference type="EMBL" id="KKR91198.1"/>
    </source>
</evidence>
<evidence type="ECO:0008006" key="4">
    <source>
        <dbReference type="Google" id="ProtNLM"/>
    </source>
</evidence>
<evidence type="ECO:0000256" key="1">
    <source>
        <dbReference type="SAM" id="Phobius"/>
    </source>
</evidence>
<comment type="caution">
    <text evidence="2">The sequence shown here is derived from an EMBL/GenBank/DDBJ whole genome shotgun (WGS) entry which is preliminary data.</text>
</comment>
<gene>
    <name evidence="2" type="ORF">UU43_C0013G0004</name>
</gene>
<organism evidence="2 3">
    <name type="scientific">Candidatus Falkowbacteria bacterium GW2011_GWA2_41_14</name>
    <dbReference type="NCBI Taxonomy" id="1618635"/>
    <lineage>
        <taxon>Bacteria</taxon>
        <taxon>Candidatus Falkowiibacteriota</taxon>
    </lineage>
</organism>
<evidence type="ECO:0000313" key="3">
    <source>
        <dbReference type="Proteomes" id="UP000034190"/>
    </source>
</evidence>
<protein>
    <recommendedName>
        <fullName evidence="4">DUF5666 domain-containing protein</fullName>
    </recommendedName>
</protein>
<reference evidence="2 3" key="1">
    <citation type="journal article" date="2015" name="Nature">
        <title>rRNA introns, odd ribosomes, and small enigmatic genomes across a large radiation of phyla.</title>
        <authorList>
            <person name="Brown C.T."/>
            <person name="Hug L.A."/>
            <person name="Thomas B.C."/>
            <person name="Sharon I."/>
            <person name="Castelle C.J."/>
            <person name="Singh A."/>
            <person name="Wilkins M.J."/>
            <person name="Williams K.H."/>
            <person name="Banfield J.F."/>
        </authorList>
    </citation>
    <scope>NUCLEOTIDE SEQUENCE [LARGE SCALE GENOMIC DNA]</scope>
</reference>
<name>A0A0G0UR30_9BACT</name>